<evidence type="ECO:0000313" key="3">
    <source>
        <dbReference type="Proteomes" id="UP001176961"/>
    </source>
</evidence>
<dbReference type="Proteomes" id="UP001176961">
    <property type="component" value="Unassembled WGS sequence"/>
</dbReference>
<feature type="region of interest" description="Disordered" evidence="1">
    <location>
        <begin position="1"/>
        <end position="67"/>
    </location>
</feature>
<name>A0AA36GPC6_CYLNA</name>
<reference evidence="2" key="1">
    <citation type="submission" date="2023-07" db="EMBL/GenBank/DDBJ databases">
        <authorList>
            <consortium name="CYATHOMIX"/>
        </authorList>
    </citation>
    <scope>NUCLEOTIDE SEQUENCE</scope>
    <source>
        <strain evidence="2">N/A</strain>
    </source>
</reference>
<proteinExistence type="predicted"/>
<feature type="region of interest" description="Disordered" evidence="1">
    <location>
        <begin position="177"/>
        <end position="199"/>
    </location>
</feature>
<evidence type="ECO:0000256" key="1">
    <source>
        <dbReference type="SAM" id="MobiDB-lite"/>
    </source>
</evidence>
<feature type="compositionally biased region" description="Basic and acidic residues" evidence="1">
    <location>
        <begin position="177"/>
        <end position="186"/>
    </location>
</feature>
<comment type="caution">
    <text evidence="2">The sequence shown here is derived from an EMBL/GenBank/DDBJ whole genome shotgun (WGS) entry which is preliminary data.</text>
</comment>
<feature type="compositionally biased region" description="Pro residues" evidence="1">
    <location>
        <begin position="56"/>
        <end position="67"/>
    </location>
</feature>
<evidence type="ECO:0000313" key="2">
    <source>
        <dbReference type="EMBL" id="CAJ0595721.1"/>
    </source>
</evidence>
<dbReference type="AlphaFoldDB" id="A0AA36GPC6"/>
<accession>A0AA36GPC6</accession>
<sequence length="199" mass="22066">MSNHTTQYPPAPPAYSPYGAQHPPPAYVNASSAPVVYQPPYPGGGYPPQGHQYPQHVPPQPYGAPPHVHVPPAYPGGGYPPQGHQYPQHVPPQPYGAPPHVHVPPPVDRSTQLSAKMSYSNQCPSKLPSGPQELPYQEYQPEPTHNEFRPEQTPPMTHQAPIVQPVIVKEVHHFEEPHHEEHEKHGILHKITHPFSSDK</sequence>
<dbReference type="EMBL" id="CATQJL010000112">
    <property type="protein sequence ID" value="CAJ0595721.1"/>
    <property type="molecule type" value="Genomic_DNA"/>
</dbReference>
<protein>
    <submittedName>
        <fullName evidence="2">Uncharacterized protein</fullName>
    </submittedName>
</protein>
<keyword evidence="3" id="KW-1185">Reference proteome</keyword>
<gene>
    <name evidence="2" type="ORF">CYNAS_LOCUS7704</name>
</gene>
<organism evidence="2 3">
    <name type="scientific">Cylicocyclus nassatus</name>
    <name type="common">Nematode worm</name>
    <dbReference type="NCBI Taxonomy" id="53992"/>
    <lineage>
        <taxon>Eukaryota</taxon>
        <taxon>Metazoa</taxon>
        <taxon>Ecdysozoa</taxon>
        <taxon>Nematoda</taxon>
        <taxon>Chromadorea</taxon>
        <taxon>Rhabditida</taxon>
        <taxon>Rhabditina</taxon>
        <taxon>Rhabditomorpha</taxon>
        <taxon>Strongyloidea</taxon>
        <taxon>Strongylidae</taxon>
        <taxon>Cylicocyclus</taxon>
    </lineage>
</organism>